<evidence type="ECO:0000313" key="1">
    <source>
        <dbReference type="EMBL" id="KAG5940118.1"/>
    </source>
</evidence>
<organism evidence="1 2">
    <name type="scientific">Claviceps pazoutovae</name>
    <dbReference type="NCBI Taxonomy" id="1649127"/>
    <lineage>
        <taxon>Eukaryota</taxon>
        <taxon>Fungi</taxon>
        <taxon>Dikarya</taxon>
        <taxon>Ascomycota</taxon>
        <taxon>Pezizomycotina</taxon>
        <taxon>Sordariomycetes</taxon>
        <taxon>Hypocreomycetidae</taxon>
        <taxon>Hypocreales</taxon>
        <taxon>Clavicipitaceae</taxon>
        <taxon>Claviceps</taxon>
    </lineage>
</organism>
<proteinExistence type="predicted"/>
<protein>
    <submittedName>
        <fullName evidence="1">Uncharacterized protein</fullName>
    </submittedName>
</protein>
<evidence type="ECO:0000313" key="2">
    <source>
        <dbReference type="Proteomes" id="UP000706124"/>
    </source>
</evidence>
<sequence>MADLLTAIIIKTKGSIMTVLDTDSFDAINVVRGSISFSPGNSTNLQDQANPSHPKPPVTFSLRVPRAASSRETYSLAPTAHLSER</sequence>
<reference evidence="1 2" key="1">
    <citation type="journal article" date="2020" name="bioRxiv">
        <title>Whole genome comparisons of ergot fungi reveals the divergence and evolution of species within the genus Claviceps are the result of varying mechanisms driving genome evolution and host range expansion.</title>
        <authorList>
            <person name="Wyka S.A."/>
            <person name="Mondo S.J."/>
            <person name="Liu M."/>
            <person name="Dettman J."/>
            <person name="Nalam V."/>
            <person name="Broders K.D."/>
        </authorList>
    </citation>
    <scope>NUCLEOTIDE SEQUENCE [LARGE SCALE GENOMIC DNA]</scope>
    <source>
        <strain evidence="1 2">CCC 1485</strain>
    </source>
</reference>
<gene>
    <name evidence="1" type="ORF">E4U60_000589</name>
</gene>
<accession>A0A9P7MDV3</accession>
<dbReference type="EMBL" id="SRPO01000119">
    <property type="protein sequence ID" value="KAG5940118.1"/>
    <property type="molecule type" value="Genomic_DNA"/>
</dbReference>
<dbReference type="AlphaFoldDB" id="A0A9P7MDV3"/>
<comment type="caution">
    <text evidence="1">The sequence shown here is derived from an EMBL/GenBank/DDBJ whole genome shotgun (WGS) entry which is preliminary data.</text>
</comment>
<keyword evidence="2" id="KW-1185">Reference proteome</keyword>
<dbReference type="OrthoDB" id="10421415at2759"/>
<name>A0A9P7MDV3_9HYPO</name>
<dbReference type="Proteomes" id="UP000706124">
    <property type="component" value="Unassembled WGS sequence"/>
</dbReference>